<reference evidence="1 2" key="1">
    <citation type="submission" date="2020-05" db="EMBL/GenBank/DDBJ databases">
        <authorList>
            <person name="Campoy J."/>
            <person name="Schneeberger K."/>
            <person name="Spophaly S."/>
        </authorList>
    </citation>
    <scope>NUCLEOTIDE SEQUENCE [LARGE SCALE GENOMIC DNA]</scope>
    <source>
        <strain evidence="1">PruArmRojPasFocal</strain>
    </source>
</reference>
<dbReference type="AlphaFoldDB" id="A0A6J5V4I6"/>
<sequence>MVHGLGQLVIEKEPAKRGCKLSAIQQCGAVLETKDFGSDPAEQRHLCAVGKPDDHCGHVDAIFGWKCYEKDSEAGHKQSKNIHKRPRSSFLFKSFETAISDRLPMAVVLDPNPVSDIMNMSNMSTLKMACKMVWSSPLHGLFTMFEVERHDAPFASPIFCIKISCCDDLHPVVLLLPL</sequence>
<evidence type="ECO:0000313" key="1">
    <source>
        <dbReference type="EMBL" id="CAB4282687.1"/>
    </source>
</evidence>
<accession>A0A6J5V4I6</accession>
<proteinExistence type="predicted"/>
<name>A0A6J5V4I6_PRUAR</name>
<dbReference type="EMBL" id="CAEKDK010000006">
    <property type="protein sequence ID" value="CAB4282687.1"/>
    <property type="molecule type" value="Genomic_DNA"/>
</dbReference>
<gene>
    <name evidence="1" type="ORF">CURHAP_LOCUS36269</name>
</gene>
<protein>
    <submittedName>
        <fullName evidence="1">Uncharacterized protein</fullName>
    </submittedName>
</protein>
<evidence type="ECO:0000313" key="2">
    <source>
        <dbReference type="Proteomes" id="UP000507222"/>
    </source>
</evidence>
<organism evidence="1 2">
    <name type="scientific">Prunus armeniaca</name>
    <name type="common">Apricot</name>
    <name type="synonym">Armeniaca vulgaris</name>
    <dbReference type="NCBI Taxonomy" id="36596"/>
    <lineage>
        <taxon>Eukaryota</taxon>
        <taxon>Viridiplantae</taxon>
        <taxon>Streptophyta</taxon>
        <taxon>Embryophyta</taxon>
        <taxon>Tracheophyta</taxon>
        <taxon>Spermatophyta</taxon>
        <taxon>Magnoliopsida</taxon>
        <taxon>eudicotyledons</taxon>
        <taxon>Gunneridae</taxon>
        <taxon>Pentapetalae</taxon>
        <taxon>rosids</taxon>
        <taxon>fabids</taxon>
        <taxon>Rosales</taxon>
        <taxon>Rosaceae</taxon>
        <taxon>Amygdaloideae</taxon>
        <taxon>Amygdaleae</taxon>
        <taxon>Prunus</taxon>
    </lineage>
</organism>
<dbReference type="Proteomes" id="UP000507222">
    <property type="component" value="Unassembled WGS sequence"/>
</dbReference>